<organism evidence="1 2">
    <name type="scientific">Kribbella voronezhensis</name>
    <dbReference type="NCBI Taxonomy" id="2512212"/>
    <lineage>
        <taxon>Bacteria</taxon>
        <taxon>Bacillati</taxon>
        <taxon>Actinomycetota</taxon>
        <taxon>Actinomycetes</taxon>
        <taxon>Propionibacteriales</taxon>
        <taxon>Kribbellaceae</taxon>
        <taxon>Kribbella</taxon>
    </lineage>
</organism>
<dbReference type="EMBL" id="SOCE01000001">
    <property type="protein sequence ID" value="TDU90388.1"/>
    <property type="molecule type" value="Genomic_DNA"/>
</dbReference>
<dbReference type="Gene3D" id="3.40.50.300">
    <property type="entry name" value="P-loop containing nucleotide triphosphate hydrolases"/>
    <property type="match status" value="1"/>
</dbReference>
<dbReference type="Pfam" id="PF13671">
    <property type="entry name" value="AAA_33"/>
    <property type="match status" value="1"/>
</dbReference>
<proteinExistence type="predicted"/>
<dbReference type="PANTHER" id="PTHR37807:SF3">
    <property type="entry name" value="OS07G0160300 PROTEIN"/>
    <property type="match status" value="1"/>
</dbReference>
<protein>
    <submittedName>
        <fullName evidence="1">AAA domain-containing protein</fullName>
    </submittedName>
</protein>
<keyword evidence="2" id="KW-1185">Reference proteome</keyword>
<dbReference type="OrthoDB" id="3819922at2"/>
<comment type="caution">
    <text evidence="1">The sequence shown here is derived from an EMBL/GenBank/DDBJ whole genome shotgun (WGS) entry which is preliminary data.</text>
</comment>
<gene>
    <name evidence="1" type="ORF">EV138_3974</name>
</gene>
<name>A0A4R7TFZ3_9ACTN</name>
<evidence type="ECO:0000313" key="2">
    <source>
        <dbReference type="Proteomes" id="UP000295151"/>
    </source>
</evidence>
<dbReference type="Proteomes" id="UP000295151">
    <property type="component" value="Unassembled WGS sequence"/>
</dbReference>
<evidence type="ECO:0000313" key="1">
    <source>
        <dbReference type="EMBL" id="TDU90388.1"/>
    </source>
</evidence>
<dbReference type="PANTHER" id="PTHR37807">
    <property type="entry name" value="OS07G0160300 PROTEIN"/>
    <property type="match status" value="1"/>
</dbReference>
<reference evidence="1 2" key="1">
    <citation type="submission" date="2019-03" db="EMBL/GenBank/DDBJ databases">
        <title>Genomic Encyclopedia of Type Strains, Phase III (KMG-III): the genomes of soil and plant-associated and newly described type strains.</title>
        <authorList>
            <person name="Whitman W."/>
        </authorList>
    </citation>
    <scope>NUCLEOTIDE SEQUENCE [LARGE SCALE GENOMIC DNA]</scope>
    <source>
        <strain evidence="1 2">VKM Ac-2575</strain>
    </source>
</reference>
<sequence length="162" mass="18468">MAEQVARDLAAPAFAGDWLLGALKPHGVLAGLERPTFLAMYYDLLATLMTRQLMLGQSAVLDCLINDEIAERWSQVAQQYGARLLVIECSCTDEAEHRRRVETRQRNIPGWHEVDWAHVERMRREYPPLTFTHLTVDAIYSIADNHEKVHHYLTDPPMAAST</sequence>
<dbReference type="InterPro" id="IPR027417">
    <property type="entry name" value="P-loop_NTPase"/>
</dbReference>
<accession>A0A4R7TFZ3</accession>
<dbReference type="AlphaFoldDB" id="A0A4R7TFZ3"/>
<dbReference type="SUPFAM" id="SSF52540">
    <property type="entry name" value="P-loop containing nucleoside triphosphate hydrolases"/>
    <property type="match status" value="1"/>
</dbReference>